<evidence type="ECO:0000256" key="2">
    <source>
        <dbReference type="ARBA" id="ARBA00009425"/>
    </source>
</evidence>
<feature type="domain" description="MrpA C-terminal/MbhD" evidence="9">
    <location>
        <begin position="50"/>
        <end position="112"/>
    </location>
</feature>
<comment type="subcellular location">
    <subcellularLocation>
        <location evidence="1">Cell membrane</location>
        <topology evidence="1">Multi-pass membrane protein</topology>
    </subcellularLocation>
</comment>
<proteinExistence type="inferred from homology"/>
<feature type="transmembrane region" description="Helical" evidence="7">
    <location>
        <begin position="319"/>
        <end position="341"/>
    </location>
</feature>
<dbReference type="InterPro" id="IPR007182">
    <property type="entry name" value="MnhB"/>
</dbReference>
<feature type="transmembrane region" description="Helical" evidence="7">
    <location>
        <begin position="132"/>
        <end position="152"/>
    </location>
</feature>
<reference evidence="10 11" key="1">
    <citation type="submission" date="2019-09" db="EMBL/GenBank/DDBJ databases">
        <authorList>
            <person name="Kevbrin V."/>
            <person name="Grouzdev D.S."/>
        </authorList>
    </citation>
    <scope>NUCLEOTIDE SEQUENCE [LARGE SCALE GENOMIC DNA]</scope>
    <source>
        <strain evidence="10 11">G-192</strain>
    </source>
</reference>
<dbReference type="InterPro" id="IPR025383">
    <property type="entry name" value="MrpA_C/MbhD"/>
</dbReference>
<evidence type="ECO:0000256" key="7">
    <source>
        <dbReference type="SAM" id="Phobius"/>
    </source>
</evidence>
<dbReference type="Pfam" id="PF13244">
    <property type="entry name" value="MbhD"/>
    <property type="match status" value="1"/>
</dbReference>
<feature type="transmembrane region" description="Helical" evidence="7">
    <location>
        <begin position="255"/>
        <end position="274"/>
    </location>
</feature>
<keyword evidence="3" id="KW-1003">Cell membrane</keyword>
<dbReference type="InterPro" id="IPR050622">
    <property type="entry name" value="CPA3_antiporter_subunitB"/>
</dbReference>
<protein>
    <submittedName>
        <fullName evidence="10">DUF4040 domain-containing protein</fullName>
    </submittedName>
</protein>
<keyword evidence="11" id="KW-1185">Reference proteome</keyword>
<evidence type="ECO:0000313" key="11">
    <source>
        <dbReference type="Proteomes" id="UP000325122"/>
    </source>
</evidence>
<comment type="caution">
    <text evidence="10">The sequence shown here is derived from an EMBL/GenBank/DDBJ whole genome shotgun (WGS) entry which is preliminary data.</text>
</comment>
<comment type="similarity">
    <text evidence="2">Belongs to the CPA3 antiporters (TC 2.A.63) subunit B family.</text>
</comment>
<gene>
    <name evidence="10" type="ORF">F1654_12175</name>
</gene>
<sequence length="348" mass="34986">MGRRLDRGQAGADLAAGAVCGGHGRPAGGARRPQAGAARVSLAFDLALCAFILGAAALAVAGRNLFGSVVFYIVYGVLIALAWLSLGAVDVALAEAAIGAGVTGVLLIGAWQGMKEAGALEDSQAPPWPVRLWAALGAALTGGLVITAIIALPGQDGLTRTVADEQGALALGNPVTAVLLGFRAYDTLLETLVLSAALAAVWSLSPERVWGGIPGPKHVSRPDGVMASFGRLLPPLGLLVGVYLVWAGADQPGGAFQAGTVLAAVWILIVLSGLRDEPRVSSLPLRAVIIAGPAVFLGAGLAGALAGQALGYPPGYARTAILIIEYALTVSIAATLALLIAGPARRLS</sequence>
<evidence type="ECO:0000256" key="4">
    <source>
        <dbReference type="ARBA" id="ARBA00022692"/>
    </source>
</evidence>
<feature type="transmembrane region" description="Helical" evidence="7">
    <location>
        <begin position="229"/>
        <end position="249"/>
    </location>
</feature>
<keyword evidence="6 7" id="KW-0472">Membrane</keyword>
<name>A0A5M6ZAB9_9PROT</name>
<evidence type="ECO:0000259" key="8">
    <source>
        <dbReference type="Pfam" id="PF04039"/>
    </source>
</evidence>
<dbReference type="Proteomes" id="UP000325122">
    <property type="component" value="Unassembled WGS sequence"/>
</dbReference>
<evidence type="ECO:0000256" key="6">
    <source>
        <dbReference type="ARBA" id="ARBA00023136"/>
    </source>
</evidence>
<dbReference type="PANTHER" id="PTHR33932">
    <property type="entry name" value="NA(+)/H(+) ANTIPORTER SUBUNIT B"/>
    <property type="match status" value="1"/>
</dbReference>
<feature type="transmembrane region" description="Helical" evidence="7">
    <location>
        <begin position="40"/>
        <end position="59"/>
    </location>
</feature>
<dbReference type="EMBL" id="VWOJ01000004">
    <property type="protein sequence ID" value="KAA5801643.1"/>
    <property type="molecule type" value="Genomic_DNA"/>
</dbReference>
<evidence type="ECO:0000313" key="10">
    <source>
        <dbReference type="EMBL" id="KAA5801643.1"/>
    </source>
</evidence>
<accession>A0A5M6ZAB9</accession>
<feature type="transmembrane region" description="Helical" evidence="7">
    <location>
        <begin position="286"/>
        <end position="307"/>
    </location>
</feature>
<organism evidence="10 11">
    <name type="scientific">Alkalicaulis satelles</name>
    <dbReference type="NCBI Taxonomy" id="2609175"/>
    <lineage>
        <taxon>Bacteria</taxon>
        <taxon>Pseudomonadati</taxon>
        <taxon>Pseudomonadota</taxon>
        <taxon>Alphaproteobacteria</taxon>
        <taxon>Maricaulales</taxon>
        <taxon>Maricaulaceae</taxon>
        <taxon>Alkalicaulis</taxon>
    </lineage>
</organism>
<feature type="transmembrane region" description="Helical" evidence="7">
    <location>
        <begin position="91"/>
        <end position="112"/>
    </location>
</feature>
<dbReference type="AlphaFoldDB" id="A0A5M6ZAB9"/>
<evidence type="ECO:0000256" key="1">
    <source>
        <dbReference type="ARBA" id="ARBA00004651"/>
    </source>
</evidence>
<keyword evidence="4 7" id="KW-0812">Transmembrane</keyword>
<keyword evidence="5 7" id="KW-1133">Transmembrane helix</keyword>
<evidence type="ECO:0000259" key="9">
    <source>
        <dbReference type="Pfam" id="PF13244"/>
    </source>
</evidence>
<feature type="domain" description="Na+/H+ antiporter MnhB subunit-related protein" evidence="8">
    <location>
        <begin position="227"/>
        <end position="327"/>
    </location>
</feature>
<feature type="transmembrane region" description="Helical" evidence="7">
    <location>
        <begin position="65"/>
        <end position="84"/>
    </location>
</feature>
<evidence type="ECO:0000256" key="5">
    <source>
        <dbReference type="ARBA" id="ARBA00022989"/>
    </source>
</evidence>
<dbReference type="Pfam" id="PF04039">
    <property type="entry name" value="MnhB"/>
    <property type="match status" value="1"/>
</dbReference>
<evidence type="ECO:0000256" key="3">
    <source>
        <dbReference type="ARBA" id="ARBA00022475"/>
    </source>
</evidence>
<dbReference type="GO" id="GO:0005886">
    <property type="term" value="C:plasma membrane"/>
    <property type="evidence" value="ECO:0007669"/>
    <property type="project" value="UniProtKB-SubCell"/>
</dbReference>
<dbReference type="PANTHER" id="PTHR33932:SF4">
    <property type="entry name" value="NA(+)_H(+) ANTIPORTER SUBUNIT B"/>
    <property type="match status" value="1"/>
</dbReference>